<reference evidence="3 4" key="1">
    <citation type="journal article" date="2016" name="Nat. Commun.">
        <title>Ectomycorrhizal ecology is imprinted in the genome of the dominant symbiotic fungus Cenococcum geophilum.</title>
        <authorList>
            <consortium name="DOE Joint Genome Institute"/>
            <person name="Peter M."/>
            <person name="Kohler A."/>
            <person name="Ohm R.A."/>
            <person name="Kuo A."/>
            <person name="Krutzmann J."/>
            <person name="Morin E."/>
            <person name="Arend M."/>
            <person name="Barry K.W."/>
            <person name="Binder M."/>
            <person name="Choi C."/>
            <person name="Clum A."/>
            <person name="Copeland A."/>
            <person name="Grisel N."/>
            <person name="Haridas S."/>
            <person name="Kipfer T."/>
            <person name="LaButti K."/>
            <person name="Lindquist E."/>
            <person name="Lipzen A."/>
            <person name="Maire R."/>
            <person name="Meier B."/>
            <person name="Mihaltcheva S."/>
            <person name="Molinier V."/>
            <person name="Murat C."/>
            <person name="Poggeler S."/>
            <person name="Quandt C.A."/>
            <person name="Sperisen C."/>
            <person name="Tritt A."/>
            <person name="Tisserant E."/>
            <person name="Crous P.W."/>
            <person name="Henrissat B."/>
            <person name="Nehls U."/>
            <person name="Egli S."/>
            <person name="Spatafora J.W."/>
            <person name="Grigoriev I.V."/>
            <person name="Martin F.M."/>
        </authorList>
    </citation>
    <scope>NUCLEOTIDE SEQUENCE [LARGE SCALE GENOMIC DNA]</scope>
    <source>
        <strain evidence="3 4">CBS 207.34</strain>
    </source>
</reference>
<sequence>MVELRSLLLLLFSRSLSTGSTARSPEVQSPEVQSPEVQKSRSLSGNPLFRLRTPPFSHLDYPAFHEQSVSRACSNYLIPCSPAVNDAPELPNYPNKPSTLSR</sequence>
<keyword evidence="2" id="KW-0732">Signal</keyword>
<evidence type="ECO:0000313" key="4">
    <source>
        <dbReference type="Proteomes" id="UP000250140"/>
    </source>
</evidence>
<proteinExistence type="predicted"/>
<feature type="region of interest" description="Disordered" evidence="1">
    <location>
        <begin position="82"/>
        <end position="102"/>
    </location>
</feature>
<dbReference type="EMBL" id="KV748903">
    <property type="protein sequence ID" value="OCL12227.1"/>
    <property type="molecule type" value="Genomic_DNA"/>
</dbReference>
<evidence type="ECO:0000313" key="3">
    <source>
        <dbReference type="EMBL" id="OCL12227.1"/>
    </source>
</evidence>
<organism evidence="3 4">
    <name type="scientific">Glonium stellatum</name>
    <dbReference type="NCBI Taxonomy" id="574774"/>
    <lineage>
        <taxon>Eukaryota</taxon>
        <taxon>Fungi</taxon>
        <taxon>Dikarya</taxon>
        <taxon>Ascomycota</taxon>
        <taxon>Pezizomycotina</taxon>
        <taxon>Dothideomycetes</taxon>
        <taxon>Pleosporomycetidae</taxon>
        <taxon>Gloniales</taxon>
        <taxon>Gloniaceae</taxon>
        <taxon>Glonium</taxon>
    </lineage>
</organism>
<feature type="compositionally biased region" description="Polar residues" evidence="1">
    <location>
        <begin position="18"/>
        <end position="45"/>
    </location>
</feature>
<gene>
    <name evidence="3" type="ORF">AOQ84DRAFT_160920</name>
</gene>
<accession>A0A8E2JWY5</accession>
<dbReference type="Proteomes" id="UP000250140">
    <property type="component" value="Unassembled WGS sequence"/>
</dbReference>
<dbReference type="AlphaFoldDB" id="A0A8E2JWY5"/>
<evidence type="ECO:0000256" key="1">
    <source>
        <dbReference type="SAM" id="MobiDB-lite"/>
    </source>
</evidence>
<feature type="chain" id="PRO_5034816377" evidence="2">
    <location>
        <begin position="23"/>
        <end position="102"/>
    </location>
</feature>
<protein>
    <submittedName>
        <fullName evidence="3">Uncharacterized protein</fullName>
    </submittedName>
</protein>
<feature type="region of interest" description="Disordered" evidence="1">
    <location>
        <begin position="17"/>
        <end position="46"/>
    </location>
</feature>
<name>A0A8E2JWY5_9PEZI</name>
<feature type="signal peptide" evidence="2">
    <location>
        <begin position="1"/>
        <end position="22"/>
    </location>
</feature>
<keyword evidence="4" id="KW-1185">Reference proteome</keyword>
<evidence type="ECO:0000256" key="2">
    <source>
        <dbReference type="SAM" id="SignalP"/>
    </source>
</evidence>